<evidence type="ECO:0000313" key="3">
    <source>
        <dbReference type="Proteomes" id="UP001501126"/>
    </source>
</evidence>
<organism evidence="2 3">
    <name type="scientific">Wandonia haliotis</name>
    <dbReference type="NCBI Taxonomy" id="574963"/>
    <lineage>
        <taxon>Bacteria</taxon>
        <taxon>Pseudomonadati</taxon>
        <taxon>Bacteroidota</taxon>
        <taxon>Flavobacteriia</taxon>
        <taxon>Flavobacteriales</taxon>
        <taxon>Crocinitomicaceae</taxon>
        <taxon>Wandonia</taxon>
    </lineage>
</organism>
<evidence type="ECO:0000313" key="2">
    <source>
        <dbReference type="EMBL" id="GAA0874644.1"/>
    </source>
</evidence>
<dbReference type="Pfam" id="PF13585">
    <property type="entry name" value="CHU_C"/>
    <property type="match status" value="1"/>
</dbReference>
<sequence>MTNTLPMVKITTHRRHLSYLFLILFLFIFSTEKITAQCTVDATICTPGVSPAFGFTATGGAYAGGSFVNAGCNTGMAGNHSYGFITLHITESGPLNLLVNGNSNNGYIDVAIFNVPEGVAPCNAIQNAGNVIGCNYADFSGGCVQFGNAFGCNSDVPAPNVVAGQEIMIIVQNYSNPGSTSFTLELGPPPGAQTGPADATIAPVGPVCISSSSFQLNAASMGGNWSGPGVSATGIFNPAAAGPGTHTINYSIGSFPCNSSDQTTITVEPLPTTNAGSDVTICAGESVTLTATGASTFNWNNGLGGGASHSVSPGVTTTYTVTGGSAAGCVSTDQVTVNVNPLPTVGAGANVSICQGASTTLTATGANSYTWDNGLGAGASHTVSPGATTTYTVTGTTNGCQNTSSVTVSVTPLNVTSSADVTICQGQSTTISAAGATNYSWDNGVGAGASHTVSPATTTTYTVTGSSGGCSNTSSTTVNVTPLPVVSAGSDQAICVGDAATITATGATNYNWDNGLGAGASHSVSPGSTTTYTVTGSSSGCTNTDQIQVVVNPNPIVNAGTDQVICAGESVTLSATGSADNFSWNNGVVDGVAFTPTTTTTYTLTGTNATGCAETDQVTVTVNPLPVVDGGIDQAVCEGSTVTLTATGNATGYTWDNSVTNGVAFTPGVGTVTYTVTGTSAAGCTNTDQVDVTVYANPVVDAGSDFSVCIGTPVTLTGSGANTYSWTNGVTDGVTFTPGGTATYTVTGTDNNGCQDTDAITVIVLPDAPIDAGADQVICEGESTTITATGGVTYTWDNGLGVGASHTISPATTTTYTVNGEDANGCTGSDQVTVTVNPLPTATINGTTDVCQNDVFPSVTFTGANGTAPYTFTYTINGGATQTVVSTGNSATVSAPTGSSGTFTYELVSVQDASSTTCAQNQTGTAIILVNPLPTATIAGTTVVCQNDASPSVTFTGANGTAPYTFTYTINGGATQTVVSTGNSATVSAPTGSAGTFTYELVSVQDASSTTCIQNQTGTATIQIDPLPTATIAGTTVVCQNDASPSVTFTGANGTAPYTFTYTINGGAAQTVISTGNTAMVSIPTGTVGTYTIELVNVEDASASVCQQTQTGTVTVVVNPLPTAILSGDTEICQNSASPSVTFTGANGTAPYTFTYTINGGANQTVTSVGNTVTVSVPTGSAGTFVYDLISVQDASSTTCSQAQTGTATIVVNPLPTATITGTTDVCQDGTSPSVTFTGANGTAPYTFTYNINGGASQTVVSTGNTATVSVPTGAAGTFNYNLLSVQDASSTACVQSQAGTVTVIVNPLPTAIISGATEVCENDAPPSVTFTGANGTAPYTFTYSISGGAAQTVTSTGNSAIVSVPTGSAGSFTYELISVEDASSTLCSQPQTGGVTITVNPLPTATIMGTTEVCQNGTSPVITFTGANGTAPYTFSYTINNGAVQTVTSTGNSATVSVPTGVAGTFVYELVNVEDASSTSCSQSQSDLVTVLVNPLPTATITGTTEVCQNDASPSVTFTGANGTAPYTFTYTINGGAAQTVVSVGNTAQVIVPTGTVGNFIFDLVAVQDASLTTCSQAQSGSATISVNPLPTATISGTTEICQNATSPSVTFTGADGTAPYTFTYTINGGASQTVTSVGNNATVTVSTLVPGTYTYDLISVEDASSTTCSQLQTGSVNIIVNPLPTATIFGTTSICVGDPDADITISGSNGTAPYTFTYTINGGSNQTITSTGDDAIVTIPSSVAGTFNVNLVSVEDASSTTCFQSETGTATVTVNSNPVPVITGADEYCEGYSAGLNAGSGYIAYNWSTGASSQTITATEADNPITVTVTSPEGCIGTSAPFTVTENLDIVTNYSFQICQGESMVIHGLPQTTSGTYSQTFVSATGCDSIANVTLVVNPLPAVFAGTDYSICTGASTTLNGSGAVTYVWDNSVTNGVSFTPGTTQTYTVTGTDANGCVNTDNVVVTLDPLPTATVSGTTIVCQNDASPDITFTGAGATAPYTFTYTVNGGTVQTVTSTGDIATVSVPTGTVGTFTYNLIRVEESGSNTCSQGQTGTETVTVNPLPTATISGNAEVCQDGVAPVITLTGANGVAPYTFTYTINGGTPQTVVSSGNQATLSVPTSTAGTYVYDLVSVQDSSPTNCSQTQSGTVSIQVNPLPLATIDGDAIVCRNGAAPTVTFTGSNGTAPYTFSYTINGGAIQTVVSTGSTANISAPTGVVGTFVYDLISVQDASSTTCSQSQSGSVTIQVNPLPTATVTGTTEVCQNSTSPNVTFTGANGTAPYTFTYTINGGANQSVTSTGNSVTVSVPTGTVGTFNYNLISVQDASSTACIQNQSGVASVLVNPLPTATISGDAEVCQSGTSPTVTFVGSNSTAPYTFTYRINGGASQTVTSVGNTATVSVPTGIVGTYTYELISVQDASSTTCSQNQSGSVTIIVNPLPTATISGTTIVCQNEASPDITFTGANGTAPYTFTYTINGGTVQTVTSTGNTAIVSVPTGTVGTFNYSLISVQDASSTACIQNQSGNASVTVNPLPTAIVSGTTEVCQNATQPVVTFTGANGTAPYTFRYTINGGAVVNVTSTGNSATVSAPTGTVGTFVYELVGVQDASATACYQNQSGSTTITVNPLPTATIAGTTVVCQNDTEPQVTFIGANGTAPYTFTYTINGGAAQTVVSTGNIATVDVPTGTVGTLTYSLVSVQDASSTACIQNQSGTVSITVNPLPTATISGTTDVCQNGTSPMITFSGNNGTAPYTFTYSINGGTNQIVVSTGNSATVSVPTGVVGSFSYELISVQDGSSTTCSQSQSGTSVVTVHPLPTATINGDTEVCQNAAEPIITFTGAGGTAPYTFTYSINGGPGQTVVSSGTTATVSVPTTVYGTFTYSLLSVSDAGVVSCEQTQNGSATVIVNRLPEATISGNADLCINGAASQVTFTGVNGTAPYTFTYTINGGANQTIVSTGNTVSITVPTNAIGAYQYELVGVQDASTTACVNTETGSVLVTVHDLPTVFAGNDIVSCAGETVLLTASGAVTYVWDNGVYDGVPFIPLDTTVYTVTGTDQYGCQNTDDLTVYVVPNPVVTFVADTLEGCSPLTVTFTNQSTGNLDNCQWTFSDGTVATGCSSVTHNFTQPGCYSVALTATTIEGCRTSYAEQDMICVYPDPVANFYTEPSGQMTTVSPTLHIFNTSVDADSYYWNFGNESFSTETSPTVTYAEQPGVYDITLYAMNNAGCVDSITRQVQVVQEVIYYVPNAFTPDNDEFNETFTPVFSQGFDPYDYNLLIFNRWGEVLFESNDAEFGWDGTYGGQLVEDGVYVWRISFKNETTDRREVITGHVTLIR</sequence>
<feature type="domain" description="PKD" evidence="1">
    <location>
        <begin position="3191"/>
        <end position="3240"/>
    </location>
</feature>
<dbReference type="Gene3D" id="2.60.40.10">
    <property type="entry name" value="Immunoglobulins"/>
    <property type="match status" value="2"/>
</dbReference>
<evidence type="ECO:0000259" key="1">
    <source>
        <dbReference type="PROSITE" id="PS50093"/>
    </source>
</evidence>
<dbReference type="PANTHER" id="PTHR28206">
    <property type="entry name" value="NUCLEOPORIN POM152"/>
    <property type="match status" value="1"/>
</dbReference>
<proteinExistence type="predicted"/>
<dbReference type="NCBIfam" id="TIGR04131">
    <property type="entry name" value="Bac_Flav_CTERM"/>
    <property type="match status" value="1"/>
</dbReference>
<name>A0ABN1MMX4_9FLAO</name>
<dbReference type="InterPro" id="IPR000601">
    <property type="entry name" value="PKD_dom"/>
</dbReference>
<accession>A0ABN1MMX4</accession>
<dbReference type="Proteomes" id="UP001501126">
    <property type="component" value="Unassembled WGS sequence"/>
</dbReference>
<dbReference type="CDD" id="cd00146">
    <property type="entry name" value="PKD"/>
    <property type="match status" value="2"/>
</dbReference>
<dbReference type="PANTHER" id="PTHR28206:SF1">
    <property type="entry name" value="NUCLEOPORIN POM152"/>
    <property type="match status" value="1"/>
</dbReference>
<dbReference type="PROSITE" id="PS50093">
    <property type="entry name" value="PKD"/>
    <property type="match status" value="2"/>
</dbReference>
<feature type="domain" description="PKD" evidence="1">
    <location>
        <begin position="3077"/>
        <end position="3144"/>
    </location>
</feature>
<reference evidence="2 3" key="1">
    <citation type="journal article" date="2019" name="Int. J. Syst. Evol. Microbiol.">
        <title>The Global Catalogue of Microorganisms (GCM) 10K type strain sequencing project: providing services to taxonomists for standard genome sequencing and annotation.</title>
        <authorList>
            <consortium name="The Broad Institute Genomics Platform"/>
            <consortium name="The Broad Institute Genome Sequencing Center for Infectious Disease"/>
            <person name="Wu L."/>
            <person name="Ma J."/>
        </authorList>
    </citation>
    <scope>NUCLEOTIDE SEQUENCE [LARGE SCALE GENOMIC DNA]</scope>
    <source>
        <strain evidence="2 3">JCM 16083</strain>
    </source>
</reference>
<dbReference type="Pfam" id="PF00801">
    <property type="entry name" value="PKD"/>
    <property type="match status" value="1"/>
</dbReference>
<comment type="caution">
    <text evidence="2">The sequence shown here is derived from an EMBL/GenBank/DDBJ whole genome shotgun (WGS) entry which is preliminary data.</text>
</comment>
<dbReference type="InterPro" id="IPR026341">
    <property type="entry name" value="T9SS_type_B"/>
</dbReference>
<dbReference type="EMBL" id="BAAAFH010000003">
    <property type="protein sequence ID" value="GAA0874644.1"/>
    <property type="molecule type" value="Genomic_DNA"/>
</dbReference>
<dbReference type="Pfam" id="PF18911">
    <property type="entry name" value="PKD_4"/>
    <property type="match status" value="1"/>
</dbReference>
<dbReference type="SUPFAM" id="SSF49299">
    <property type="entry name" value="PKD domain"/>
    <property type="match status" value="2"/>
</dbReference>
<protein>
    <recommendedName>
        <fullName evidence="1">PKD domain-containing protein</fullName>
    </recommendedName>
</protein>
<dbReference type="InterPro" id="IPR037701">
    <property type="entry name" value="Pom152"/>
</dbReference>
<gene>
    <name evidence="2" type="ORF">GCM10009118_10520</name>
</gene>
<dbReference type="InterPro" id="IPR013783">
    <property type="entry name" value="Ig-like_fold"/>
</dbReference>
<keyword evidence="3" id="KW-1185">Reference proteome</keyword>
<dbReference type="SMART" id="SM00089">
    <property type="entry name" value="PKD"/>
    <property type="match status" value="9"/>
</dbReference>
<dbReference type="InterPro" id="IPR035986">
    <property type="entry name" value="PKD_dom_sf"/>
</dbReference>
<dbReference type="InterPro" id="IPR022409">
    <property type="entry name" value="PKD/Chitinase_dom"/>
</dbReference>